<reference evidence="1 2" key="1">
    <citation type="submission" date="2024-01" db="EMBL/GenBank/DDBJ databases">
        <title>The complete chloroplast genome sequence of Lithospermum erythrorhizon: insights into the phylogenetic relationship among Boraginaceae species and the maternal lineages of purple gromwells.</title>
        <authorList>
            <person name="Okada T."/>
            <person name="Watanabe K."/>
        </authorList>
    </citation>
    <scope>NUCLEOTIDE SEQUENCE [LARGE SCALE GENOMIC DNA]</scope>
</reference>
<evidence type="ECO:0000313" key="2">
    <source>
        <dbReference type="Proteomes" id="UP001454036"/>
    </source>
</evidence>
<keyword evidence="2" id="KW-1185">Reference proteome</keyword>
<comment type="caution">
    <text evidence="1">The sequence shown here is derived from an EMBL/GenBank/DDBJ whole genome shotgun (WGS) entry which is preliminary data.</text>
</comment>
<name>A0AAV3PJ93_LITER</name>
<dbReference type="Proteomes" id="UP001454036">
    <property type="component" value="Unassembled WGS sequence"/>
</dbReference>
<evidence type="ECO:0000313" key="1">
    <source>
        <dbReference type="EMBL" id="GAA0150243.1"/>
    </source>
</evidence>
<sequence>MKYAIFEELRLIRRMILSIWSCVLLWVTYSAGSILWIQLIRRELLSHANRHLVDSISACRFLGTDQASLSEMAVATHRIEFYTSSVCALQARQQLLDREAAIVDQAFQSTTTVGAHYSDLEDQLRTRLGELELLLPF</sequence>
<organism evidence="1 2">
    <name type="scientific">Lithospermum erythrorhizon</name>
    <name type="common">Purple gromwell</name>
    <name type="synonym">Lithospermum officinale var. erythrorhizon</name>
    <dbReference type="NCBI Taxonomy" id="34254"/>
    <lineage>
        <taxon>Eukaryota</taxon>
        <taxon>Viridiplantae</taxon>
        <taxon>Streptophyta</taxon>
        <taxon>Embryophyta</taxon>
        <taxon>Tracheophyta</taxon>
        <taxon>Spermatophyta</taxon>
        <taxon>Magnoliopsida</taxon>
        <taxon>eudicotyledons</taxon>
        <taxon>Gunneridae</taxon>
        <taxon>Pentapetalae</taxon>
        <taxon>asterids</taxon>
        <taxon>lamiids</taxon>
        <taxon>Boraginales</taxon>
        <taxon>Boraginaceae</taxon>
        <taxon>Boraginoideae</taxon>
        <taxon>Lithospermeae</taxon>
        <taxon>Lithospermum</taxon>
    </lineage>
</organism>
<proteinExistence type="predicted"/>
<dbReference type="AlphaFoldDB" id="A0AAV3PJ93"/>
<gene>
    <name evidence="1" type="ORF">LIER_09227</name>
</gene>
<protein>
    <submittedName>
        <fullName evidence="1">Uncharacterized protein</fullName>
    </submittedName>
</protein>
<dbReference type="EMBL" id="BAABME010001551">
    <property type="protein sequence ID" value="GAA0150243.1"/>
    <property type="molecule type" value="Genomic_DNA"/>
</dbReference>
<accession>A0AAV3PJ93</accession>